<accession>A0A409X6L3</accession>
<dbReference type="EMBL" id="NHYD01002506">
    <property type="protein sequence ID" value="PPQ86377.1"/>
    <property type="molecule type" value="Genomic_DNA"/>
</dbReference>
<organism evidence="2 3">
    <name type="scientific">Psilocybe cyanescens</name>
    <dbReference type="NCBI Taxonomy" id="93625"/>
    <lineage>
        <taxon>Eukaryota</taxon>
        <taxon>Fungi</taxon>
        <taxon>Dikarya</taxon>
        <taxon>Basidiomycota</taxon>
        <taxon>Agaricomycotina</taxon>
        <taxon>Agaricomycetes</taxon>
        <taxon>Agaricomycetidae</taxon>
        <taxon>Agaricales</taxon>
        <taxon>Agaricineae</taxon>
        <taxon>Strophariaceae</taxon>
        <taxon>Psilocybe</taxon>
    </lineage>
</organism>
<dbReference type="Proteomes" id="UP000283269">
    <property type="component" value="Unassembled WGS sequence"/>
</dbReference>
<feature type="compositionally biased region" description="Low complexity" evidence="1">
    <location>
        <begin position="268"/>
        <end position="288"/>
    </location>
</feature>
<gene>
    <name evidence="2" type="ORF">CVT25_002455</name>
</gene>
<evidence type="ECO:0000313" key="2">
    <source>
        <dbReference type="EMBL" id="PPQ86377.1"/>
    </source>
</evidence>
<evidence type="ECO:0000256" key="1">
    <source>
        <dbReference type="SAM" id="MobiDB-lite"/>
    </source>
</evidence>
<feature type="compositionally biased region" description="Polar residues" evidence="1">
    <location>
        <begin position="116"/>
        <end position="130"/>
    </location>
</feature>
<feature type="region of interest" description="Disordered" evidence="1">
    <location>
        <begin position="98"/>
        <end position="130"/>
    </location>
</feature>
<feature type="compositionally biased region" description="Acidic residues" evidence="1">
    <location>
        <begin position="298"/>
        <end position="310"/>
    </location>
</feature>
<dbReference type="OrthoDB" id="248320at2759"/>
<comment type="caution">
    <text evidence="2">The sequence shown here is derived from an EMBL/GenBank/DDBJ whole genome shotgun (WGS) entry which is preliminary data.</text>
</comment>
<name>A0A409X6L3_PSICY</name>
<protein>
    <submittedName>
        <fullName evidence="2">Uncharacterized protein</fullName>
    </submittedName>
</protein>
<feature type="region of interest" description="Disordered" evidence="1">
    <location>
        <begin position="234"/>
        <end position="329"/>
    </location>
</feature>
<sequence length="329" mass="34429">MREPAHVRLELDVNDVLCVLMPFVNSSRLRMAGALAIADRTDITAVAIVIYHIGMRRRHGSNGCYNSRSERGITGGQVRRDKPVSIWPAFGSNETPKSSAFFKKPDKTPPPVSAFGQISTTPKTPVSGTASPAFGSTSALGGPKSMFPPARSIETTPTKAPAVGGFGAFSGAPTGFSAFAGPKTSFTDLLKSKGDKAADPIKPAALPVFSKPEAEGSKASVSVFAALTATPNQDKPAVGLAFTPISKETDKGEASTSGSKEDDKKISKSIPSEPSYGNLSLSASSSGSFVEVNANQDGSEELEEGEVSDEGGEHSDFLSDNYDESSYKR</sequence>
<dbReference type="InParanoid" id="A0A409X6L3"/>
<dbReference type="STRING" id="93625.A0A409X6L3"/>
<evidence type="ECO:0000313" key="3">
    <source>
        <dbReference type="Proteomes" id="UP000283269"/>
    </source>
</evidence>
<feature type="compositionally biased region" description="Basic and acidic residues" evidence="1">
    <location>
        <begin position="247"/>
        <end position="266"/>
    </location>
</feature>
<proteinExistence type="predicted"/>
<reference evidence="2 3" key="1">
    <citation type="journal article" date="2018" name="Evol. Lett.">
        <title>Horizontal gene cluster transfer increased hallucinogenic mushroom diversity.</title>
        <authorList>
            <person name="Reynolds H.T."/>
            <person name="Vijayakumar V."/>
            <person name="Gluck-Thaler E."/>
            <person name="Korotkin H.B."/>
            <person name="Matheny P.B."/>
            <person name="Slot J.C."/>
        </authorList>
    </citation>
    <scope>NUCLEOTIDE SEQUENCE [LARGE SCALE GENOMIC DNA]</scope>
    <source>
        <strain evidence="2 3">2631</strain>
    </source>
</reference>
<keyword evidence="3" id="KW-1185">Reference proteome</keyword>
<dbReference type="AlphaFoldDB" id="A0A409X6L3"/>